<dbReference type="Proteomes" id="UP000694888">
    <property type="component" value="Unplaced"/>
</dbReference>
<gene>
    <name evidence="5 6" type="primary">LOC101860202</name>
</gene>
<name>A0ABM0K5V6_APLCA</name>
<evidence type="ECO:0000256" key="1">
    <source>
        <dbReference type="ARBA" id="ARBA00007989"/>
    </source>
</evidence>
<sequence>MKPEINAAAEFLSRIFLAHDNISTDKVSEFKQHLSEVLEERFRDHWHESCPTKGQAYRCIRICPDEPLDPVLEKVCTDVGVNHEDFNLPMELTLWVDPLEVVCKFGDLKCSYHTVAKKDQTSGTLDNQTQNLDIDDLVENARDLYLKKQTVVIHPIHSTEMHIPNPYPDGSPGGFTMAIRMNGTMHYNMSSSPPSGYDVSPRGKGKPPHSLWHPHNKRSGSSYHYYGKSSGGKGTFVANGTVNASSHLATGSHSSGSGYQHHRGGGSGHSGHHQHHHHHHHHQNHHGSSNHHHHQHHQQHHHHHAGQGGSGGVSSSSYAYQNGYMNGFPEENGYNSYDHRSTSPTKVNGMPPPPMGSAGNGAGGGPPGQISQNSPTPEQIQQQMQHPPPPPPSSFPPHLQQAFSTHPPATDHSNSLSAPPPPASSQQQPQPPPASSSAVIASSTTTFNSNSSSNNSSSGTTGSGKINNSSKFQGSRGGGGGGGRHGQSPVKEVK</sequence>
<accession>A0ABM0K5V6</accession>
<feature type="compositionally biased region" description="Gly residues" evidence="2">
    <location>
        <begin position="475"/>
        <end position="485"/>
    </location>
</feature>
<evidence type="ECO:0000313" key="4">
    <source>
        <dbReference type="Proteomes" id="UP000694888"/>
    </source>
</evidence>
<feature type="compositionally biased region" description="Low complexity" evidence="2">
    <location>
        <begin position="435"/>
        <end position="474"/>
    </location>
</feature>
<evidence type="ECO:0000256" key="2">
    <source>
        <dbReference type="SAM" id="MobiDB-lite"/>
    </source>
</evidence>
<dbReference type="PRINTS" id="PR00310">
    <property type="entry name" value="ANTIPRLFBTG1"/>
</dbReference>
<organism evidence="4 6">
    <name type="scientific">Aplysia californica</name>
    <name type="common">California sea hare</name>
    <dbReference type="NCBI Taxonomy" id="6500"/>
    <lineage>
        <taxon>Eukaryota</taxon>
        <taxon>Metazoa</taxon>
        <taxon>Spiralia</taxon>
        <taxon>Lophotrochozoa</taxon>
        <taxon>Mollusca</taxon>
        <taxon>Gastropoda</taxon>
        <taxon>Heterobranchia</taxon>
        <taxon>Euthyneura</taxon>
        <taxon>Tectipleura</taxon>
        <taxon>Aplysiida</taxon>
        <taxon>Aplysioidea</taxon>
        <taxon>Aplysiidae</taxon>
        <taxon>Aplysia</taxon>
    </lineage>
</organism>
<keyword evidence="4" id="KW-1185">Reference proteome</keyword>
<feature type="compositionally biased region" description="Pro residues" evidence="2">
    <location>
        <begin position="418"/>
        <end position="434"/>
    </location>
</feature>
<feature type="compositionally biased region" description="Gly residues" evidence="2">
    <location>
        <begin position="358"/>
        <end position="367"/>
    </location>
</feature>
<evidence type="ECO:0000259" key="3">
    <source>
        <dbReference type="SMART" id="SM00099"/>
    </source>
</evidence>
<dbReference type="Gene3D" id="3.90.640.90">
    <property type="entry name" value="Anti-proliferative protein, N-terminal domain"/>
    <property type="match status" value="1"/>
</dbReference>
<proteinExistence type="inferred from homology"/>
<comment type="similarity">
    <text evidence="1">Belongs to the BTG family.</text>
</comment>
<feature type="compositionally biased region" description="Basic residues" evidence="2">
    <location>
        <begin position="203"/>
        <end position="218"/>
    </location>
</feature>
<evidence type="ECO:0000313" key="5">
    <source>
        <dbReference type="RefSeq" id="XP_005109442.1"/>
    </source>
</evidence>
<evidence type="ECO:0000313" key="6">
    <source>
        <dbReference type="RefSeq" id="XP_005109443.1"/>
    </source>
</evidence>
<dbReference type="PANTHER" id="PTHR22978">
    <property type="entry name" value="B-CELL TRANSLOCATION GENE"/>
    <property type="match status" value="1"/>
</dbReference>
<dbReference type="SMART" id="SM00099">
    <property type="entry name" value="btg1"/>
    <property type="match status" value="1"/>
</dbReference>
<reference evidence="5 6" key="1">
    <citation type="submission" date="2025-05" db="UniProtKB">
        <authorList>
            <consortium name="RefSeq"/>
        </authorList>
    </citation>
    <scope>IDENTIFICATION</scope>
</reference>
<dbReference type="InterPro" id="IPR002087">
    <property type="entry name" value="Anti_prolifrtn"/>
</dbReference>
<dbReference type="InterPro" id="IPR036054">
    <property type="entry name" value="BTG-like_sf"/>
</dbReference>
<dbReference type="PANTHER" id="PTHR22978:SF44">
    <property type="entry name" value="PROTEIN BTG3-LIKE PROTEIN"/>
    <property type="match status" value="1"/>
</dbReference>
<dbReference type="RefSeq" id="XP_005109443.1">
    <property type="nucleotide sequence ID" value="XM_005109386.3"/>
</dbReference>
<dbReference type="GeneID" id="101860202"/>
<dbReference type="RefSeq" id="XP_005109442.1">
    <property type="nucleotide sequence ID" value="XM_005109385.3"/>
</dbReference>
<feature type="compositionally biased region" description="Low complexity" evidence="2">
    <location>
        <begin position="374"/>
        <end position="385"/>
    </location>
</feature>
<feature type="compositionally biased region" description="Pro residues" evidence="2">
    <location>
        <begin position="386"/>
        <end position="395"/>
    </location>
</feature>
<feature type="domain" description="Anti-proliferative protein" evidence="3">
    <location>
        <begin position="1"/>
        <end position="108"/>
    </location>
</feature>
<dbReference type="SUPFAM" id="SSF160696">
    <property type="entry name" value="BTG domain-like"/>
    <property type="match status" value="1"/>
</dbReference>
<feature type="compositionally biased region" description="Basic residues" evidence="2">
    <location>
        <begin position="260"/>
        <end position="305"/>
    </location>
</feature>
<protein>
    <submittedName>
        <fullName evidence="5 6">La-related protein Larp4B</fullName>
    </submittedName>
</protein>
<dbReference type="Pfam" id="PF07742">
    <property type="entry name" value="BTG"/>
    <property type="match status" value="1"/>
</dbReference>
<feature type="region of interest" description="Disordered" evidence="2">
    <location>
        <begin position="247"/>
        <end position="494"/>
    </location>
</feature>
<dbReference type="InterPro" id="IPR033332">
    <property type="entry name" value="BTG"/>
</dbReference>
<feature type="region of interest" description="Disordered" evidence="2">
    <location>
        <begin position="186"/>
        <end position="218"/>
    </location>
</feature>